<dbReference type="EMBL" id="JBHUMO010000072">
    <property type="protein sequence ID" value="MFD2729958.1"/>
    <property type="molecule type" value="Genomic_DNA"/>
</dbReference>
<evidence type="ECO:0000313" key="2">
    <source>
        <dbReference type="Proteomes" id="UP001597427"/>
    </source>
</evidence>
<proteinExistence type="predicted"/>
<dbReference type="InterPro" id="IPR032080">
    <property type="entry name" value="DUF4809"/>
</dbReference>
<sequence>MNAVVIESTHDFVDGGCNACPTVKCTTYSLKYKGMERSLDQLDVVSLVKELAMFEGFRQKLVMDFDEEYVQFCKGEQLITVVEADNQIIYKTRDNTYTLSNPEKTEDHERVFAAVNQILTELYQVEPLSFIEKQNE</sequence>
<evidence type="ECO:0000313" key="1">
    <source>
        <dbReference type="EMBL" id="MFD2729958.1"/>
    </source>
</evidence>
<keyword evidence="2" id="KW-1185">Reference proteome</keyword>
<accession>A0ABW5TL99</accession>
<protein>
    <submittedName>
        <fullName evidence="1">DUF4809 family protein</fullName>
    </submittedName>
</protein>
<dbReference type="Pfam" id="PF16067">
    <property type="entry name" value="DUF4809"/>
    <property type="match status" value="1"/>
</dbReference>
<dbReference type="RefSeq" id="WP_379982787.1">
    <property type="nucleotide sequence ID" value="NZ_JBHUMO010000072.1"/>
</dbReference>
<dbReference type="Proteomes" id="UP001597427">
    <property type="component" value="Unassembled WGS sequence"/>
</dbReference>
<comment type="caution">
    <text evidence="1">The sequence shown here is derived from an EMBL/GenBank/DDBJ whole genome shotgun (WGS) entry which is preliminary data.</text>
</comment>
<gene>
    <name evidence="1" type="ORF">ACFSR0_11295</name>
</gene>
<organism evidence="1 2">
    <name type="scientific">Enterococcus camelliae</name>
    <dbReference type="NCBI Taxonomy" id="453959"/>
    <lineage>
        <taxon>Bacteria</taxon>
        <taxon>Bacillati</taxon>
        <taxon>Bacillota</taxon>
        <taxon>Bacilli</taxon>
        <taxon>Lactobacillales</taxon>
        <taxon>Enterococcaceae</taxon>
        <taxon>Enterococcus</taxon>
    </lineage>
</organism>
<name>A0ABW5TL99_9ENTE</name>
<reference evidence="2" key="1">
    <citation type="journal article" date="2019" name="Int. J. Syst. Evol. Microbiol.">
        <title>The Global Catalogue of Microorganisms (GCM) 10K type strain sequencing project: providing services to taxonomists for standard genome sequencing and annotation.</title>
        <authorList>
            <consortium name="The Broad Institute Genomics Platform"/>
            <consortium name="The Broad Institute Genome Sequencing Center for Infectious Disease"/>
            <person name="Wu L."/>
            <person name="Ma J."/>
        </authorList>
    </citation>
    <scope>NUCLEOTIDE SEQUENCE [LARGE SCALE GENOMIC DNA]</scope>
    <source>
        <strain evidence="2">TISTR 932</strain>
    </source>
</reference>